<dbReference type="EMBL" id="JANJYI010000002">
    <property type="protein sequence ID" value="KAK2659536.1"/>
    <property type="molecule type" value="Genomic_DNA"/>
</dbReference>
<name>A0AAD9XHC1_9ROSI</name>
<proteinExistence type="predicted"/>
<dbReference type="PANTHER" id="PTHR48449:SF1">
    <property type="entry name" value="DUF1985 DOMAIN-CONTAINING PROTEIN"/>
    <property type="match status" value="1"/>
</dbReference>
<dbReference type="PANTHER" id="PTHR48449">
    <property type="entry name" value="DUF1985 DOMAIN-CONTAINING PROTEIN"/>
    <property type="match status" value="1"/>
</dbReference>
<keyword evidence="2" id="KW-1185">Reference proteome</keyword>
<comment type="caution">
    <text evidence="1">The sequence shown here is derived from an EMBL/GenBank/DDBJ whole genome shotgun (WGS) entry which is preliminary data.</text>
</comment>
<reference evidence="1" key="1">
    <citation type="journal article" date="2023" name="Plant J.">
        <title>Genome sequences and population genomics provide insights into the demographic history, inbreeding, and mutation load of two 'living fossil' tree species of Dipteronia.</title>
        <authorList>
            <person name="Feng Y."/>
            <person name="Comes H.P."/>
            <person name="Chen J."/>
            <person name="Zhu S."/>
            <person name="Lu R."/>
            <person name="Zhang X."/>
            <person name="Li P."/>
            <person name="Qiu J."/>
            <person name="Olsen K.M."/>
            <person name="Qiu Y."/>
        </authorList>
    </citation>
    <scope>NUCLEOTIDE SEQUENCE</scope>
    <source>
        <strain evidence="1">KIB01</strain>
    </source>
</reference>
<evidence type="ECO:0008006" key="3">
    <source>
        <dbReference type="Google" id="ProtNLM"/>
    </source>
</evidence>
<gene>
    <name evidence="1" type="ORF">Ddye_006069</name>
</gene>
<dbReference type="Proteomes" id="UP001280121">
    <property type="component" value="Unassembled WGS sequence"/>
</dbReference>
<protein>
    <recommendedName>
        <fullName evidence="3">DUF1985 domain-containing protein</fullName>
    </recommendedName>
</protein>
<evidence type="ECO:0000313" key="1">
    <source>
        <dbReference type="EMBL" id="KAK2659536.1"/>
    </source>
</evidence>
<organism evidence="1 2">
    <name type="scientific">Dipteronia dyeriana</name>
    <dbReference type="NCBI Taxonomy" id="168575"/>
    <lineage>
        <taxon>Eukaryota</taxon>
        <taxon>Viridiplantae</taxon>
        <taxon>Streptophyta</taxon>
        <taxon>Embryophyta</taxon>
        <taxon>Tracheophyta</taxon>
        <taxon>Spermatophyta</taxon>
        <taxon>Magnoliopsida</taxon>
        <taxon>eudicotyledons</taxon>
        <taxon>Gunneridae</taxon>
        <taxon>Pentapetalae</taxon>
        <taxon>rosids</taxon>
        <taxon>malvids</taxon>
        <taxon>Sapindales</taxon>
        <taxon>Sapindaceae</taxon>
        <taxon>Hippocastanoideae</taxon>
        <taxon>Acereae</taxon>
        <taxon>Dipteronia</taxon>
    </lineage>
</organism>
<accession>A0AAD9XHC1</accession>
<evidence type="ECO:0000313" key="2">
    <source>
        <dbReference type="Proteomes" id="UP001280121"/>
    </source>
</evidence>
<sequence>MHRQMNFSGGVIHWLLMRELHHDGPTDDMRFMLGNHSVRFMLGNHSVRFSNVEFCLITGLRFRVITDMIILIEFQQPYDAEKLCLYYVDERVKTLVCKFRLVEDLDAFDAFPWGAHLYMHSIYSFKHALDGKRERFERHQQINGANIHTVETYNIYGLSHALLMFVRTGLVPTATESQPYFTGIDEGSSLYIEQDMLHIPEPVSDQTTTDGE</sequence>
<dbReference type="AlphaFoldDB" id="A0AAD9XHC1"/>